<sequence length="219" mass="25325">MVKQRIGRPYIQRRRQMGCWSATTQALAESGRQAPDDGKKWRHHQTWCRADDVTADTTLEVLAPYFDDRSSISTDRSSCLSWEDESEDDSTTIVLDGDVEIHCERDHYPPQRRQRDAAMFETSVLGLHTCSNSVLLIFNTLRHLHHRIYDDRCLADVRPCFVQLELARAASSVEVMKRTMLDLPSTLLDLLLDMIDDTWQDVLGLHHYNKRGEVHYALL</sequence>
<protein>
    <submittedName>
        <fullName evidence="1">Uncharacterized protein</fullName>
    </submittedName>
</protein>
<dbReference type="EMBL" id="KI913266">
    <property type="protein sequence ID" value="ETV64872.1"/>
    <property type="molecule type" value="Genomic_DNA"/>
</dbReference>
<gene>
    <name evidence="1" type="ORF">H257_18303</name>
</gene>
<proteinExistence type="predicted"/>
<organism evidence="1">
    <name type="scientific">Aphanomyces astaci</name>
    <name type="common">Crayfish plague agent</name>
    <dbReference type="NCBI Taxonomy" id="112090"/>
    <lineage>
        <taxon>Eukaryota</taxon>
        <taxon>Sar</taxon>
        <taxon>Stramenopiles</taxon>
        <taxon>Oomycota</taxon>
        <taxon>Saprolegniomycetes</taxon>
        <taxon>Saprolegniales</taxon>
        <taxon>Verrucalvaceae</taxon>
        <taxon>Aphanomyces</taxon>
    </lineage>
</organism>
<reference evidence="1" key="1">
    <citation type="submission" date="2013-12" db="EMBL/GenBank/DDBJ databases">
        <title>The Genome Sequence of Aphanomyces astaci APO3.</title>
        <authorList>
            <consortium name="The Broad Institute Genomics Platform"/>
            <person name="Russ C."/>
            <person name="Tyler B."/>
            <person name="van West P."/>
            <person name="Dieguez-Uribeondo J."/>
            <person name="Young S.K."/>
            <person name="Zeng Q."/>
            <person name="Gargeya S."/>
            <person name="Fitzgerald M."/>
            <person name="Abouelleil A."/>
            <person name="Alvarado L."/>
            <person name="Chapman S.B."/>
            <person name="Gainer-Dewar J."/>
            <person name="Goldberg J."/>
            <person name="Griggs A."/>
            <person name="Gujja S."/>
            <person name="Hansen M."/>
            <person name="Howarth C."/>
            <person name="Imamovic A."/>
            <person name="Ireland A."/>
            <person name="Larimer J."/>
            <person name="McCowan C."/>
            <person name="Murphy C."/>
            <person name="Pearson M."/>
            <person name="Poon T.W."/>
            <person name="Priest M."/>
            <person name="Roberts A."/>
            <person name="Saif S."/>
            <person name="Shea T."/>
            <person name="Sykes S."/>
            <person name="Wortman J."/>
            <person name="Nusbaum C."/>
            <person name="Birren B."/>
        </authorList>
    </citation>
    <scope>NUCLEOTIDE SEQUENCE [LARGE SCALE GENOMIC DNA]</scope>
    <source>
        <strain evidence="1">APO3</strain>
    </source>
</reference>
<accession>W4FBK6</accession>
<dbReference type="OrthoDB" id="10508395at2759"/>
<dbReference type="RefSeq" id="XP_009845638.1">
    <property type="nucleotide sequence ID" value="XM_009847336.1"/>
</dbReference>
<dbReference type="VEuPathDB" id="FungiDB:H257_18303"/>
<evidence type="ECO:0000313" key="1">
    <source>
        <dbReference type="EMBL" id="ETV64872.1"/>
    </source>
</evidence>
<dbReference type="GeneID" id="20820299"/>
<name>W4FBK6_APHAT</name>
<dbReference type="AlphaFoldDB" id="W4FBK6"/>